<evidence type="ECO:0000313" key="1">
    <source>
        <dbReference type="EMBL" id="WTP46974.1"/>
    </source>
</evidence>
<name>A0ABZ1JAM1_9ACTN</name>
<organism evidence="1 2">
    <name type="scientific">Streptomyces tauricus</name>
    <dbReference type="NCBI Taxonomy" id="68274"/>
    <lineage>
        <taxon>Bacteria</taxon>
        <taxon>Bacillati</taxon>
        <taxon>Actinomycetota</taxon>
        <taxon>Actinomycetes</taxon>
        <taxon>Kitasatosporales</taxon>
        <taxon>Streptomycetaceae</taxon>
        <taxon>Streptomyces</taxon>
        <taxon>Streptomyces aurantiacus group</taxon>
    </lineage>
</organism>
<keyword evidence="2" id="KW-1185">Reference proteome</keyword>
<sequence length="48" mass="5301">MTPGMWWRARPSSGRPPLPPCAARAAYILSVTYAITKDPDLIIAHLHT</sequence>
<reference evidence="1" key="1">
    <citation type="submission" date="2022-10" db="EMBL/GenBank/DDBJ databases">
        <title>The complete genomes of actinobacterial strains from the NBC collection.</title>
        <authorList>
            <person name="Joergensen T.S."/>
            <person name="Alvarez Arevalo M."/>
            <person name="Sterndorff E.B."/>
            <person name="Faurdal D."/>
            <person name="Vuksanovic O."/>
            <person name="Mourched A.-S."/>
            <person name="Charusanti P."/>
            <person name="Shaw S."/>
            <person name="Blin K."/>
            <person name="Weber T."/>
        </authorList>
    </citation>
    <scope>NUCLEOTIDE SEQUENCE</scope>
    <source>
        <strain evidence="1">NBC_00189</strain>
    </source>
</reference>
<protein>
    <submittedName>
        <fullName evidence="1">Uncharacterized protein</fullName>
    </submittedName>
</protein>
<dbReference type="EMBL" id="CP108133">
    <property type="protein sequence ID" value="WTP46974.1"/>
    <property type="molecule type" value="Genomic_DNA"/>
</dbReference>
<dbReference type="Proteomes" id="UP001432166">
    <property type="component" value="Chromosome"/>
</dbReference>
<dbReference type="RefSeq" id="WP_328936358.1">
    <property type="nucleotide sequence ID" value="NZ_CP108133.1"/>
</dbReference>
<accession>A0ABZ1JAM1</accession>
<proteinExistence type="predicted"/>
<gene>
    <name evidence="1" type="ORF">OG288_00720</name>
</gene>
<evidence type="ECO:0000313" key="2">
    <source>
        <dbReference type="Proteomes" id="UP001432166"/>
    </source>
</evidence>